<dbReference type="OrthoDB" id="9805159at2"/>
<dbReference type="SUPFAM" id="SSF51445">
    <property type="entry name" value="(Trans)glycosidases"/>
    <property type="match status" value="1"/>
</dbReference>
<dbReference type="SMART" id="SM00642">
    <property type="entry name" value="Aamy"/>
    <property type="match status" value="1"/>
</dbReference>
<dbReference type="PANTHER" id="PTHR47786:SF2">
    <property type="entry name" value="GLYCOSYL HYDROLASE FAMILY 13 CATALYTIC DOMAIN-CONTAINING PROTEIN"/>
    <property type="match status" value="1"/>
</dbReference>
<evidence type="ECO:0000259" key="1">
    <source>
        <dbReference type="SMART" id="SM00642"/>
    </source>
</evidence>
<accession>A0A5R9J7N9</accession>
<feature type="domain" description="Glycosyl hydrolase family 13 catalytic" evidence="1">
    <location>
        <begin position="20"/>
        <end position="392"/>
    </location>
</feature>
<dbReference type="AlphaFoldDB" id="A0A5R9J7N9"/>
<reference evidence="2 3" key="1">
    <citation type="submission" date="2019-05" db="EMBL/GenBank/DDBJ databases">
        <authorList>
            <person name="Pankratov T."/>
            <person name="Grouzdev D."/>
        </authorList>
    </citation>
    <scope>NUCLEOTIDE SEQUENCE [LARGE SCALE GENOMIC DNA]</scope>
    <source>
        <strain evidence="2 3">KEBCLARHB70R</strain>
    </source>
</reference>
<sequence length="498" mass="54973">MPAAPRHPVLYQINTRVLLAGISARFGRQASLDDIPDAALHGVAELGFDWVWFLGVWQTGAAGRAISRSNPAWQDSYRHALADLRPEDISGSPYAISDYRADAAFGGNEALERLRRRVNAAGLRLMLDFVPNHLAPDHEWVASRPSLFMHGTEADLASHPQDWLRIGEAGDAGSIVLAHGRDPYFPGWVDTVQLDYANPETRSAMGEVLLDLAGRCDGLRCDMAMLLLPEVFRQTWSDSLRGRPVAGFWPDIIPRLRARHPGFCLMAEVYWGRDREMIEQGFDFAYDKSLYDALVAGDGPLVRDLLAADPDWQGHLARFLENHDEPRAASTLPLPRHKAAAVLSFAAPGLRLLHQGQLEGARVHIPIHLNRGPVEDIDIAVHEFYLDLLSVLRDPVLRNGSYQPVAADPAWDGNPSHRAFTAAIWSDESGPRLLCVVNYGDSRGQCRVRLSHPRLAGQLVSLSDRLGPEHYARDGGALAGEGLYLDLPGWGYNLFAIG</sequence>
<dbReference type="Pfam" id="PF00128">
    <property type="entry name" value="Alpha-amylase"/>
    <property type="match status" value="1"/>
</dbReference>
<dbReference type="Gene3D" id="3.20.20.80">
    <property type="entry name" value="Glycosidases"/>
    <property type="match status" value="1"/>
</dbReference>
<dbReference type="EMBL" id="VCDI01000003">
    <property type="protein sequence ID" value="TLU72853.1"/>
    <property type="molecule type" value="Genomic_DNA"/>
</dbReference>
<evidence type="ECO:0000313" key="3">
    <source>
        <dbReference type="Proteomes" id="UP000305654"/>
    </source>
</evidence>
<keyword evidence="3" id="KW-1185">Reference proteome</keyword>
<gene>
    <name evidence="2" type="ORF">FE263_10885</name>
</gene>
<organism evidence="2 3">
    <name type="scientific">Lichenicoccus roseus</name>
    <dbReference type="NCBI Taxonomy" id="2683649"/>
    <lineage>
        <taxon>Bacteria</taxon>
        <taxon>Pseudomonadati</taxon>
        <taxon>Pseudomonadota</taxon>
        <taxon>Alphaproteobacteria</taxon>
        <taxon>Acetobacterales</taxon>
        <taxon>Acetobacteraceae</taxon>
        <taxon>Lichenicoccus</taxon>
    </lineage>
</organism>
<comment type="caution">
    <text evidence="2">The sequence shown here is derived from an EMBL/GenBank/DDBJ whole genome shotgun (WGS) entry which is preliminary data.</text>
</comment>
<proteinExistence type="predicted"/>
<dbReference type="InterPro" id="IPR006047">
    <property type="entry name" value="GH13_cat_dom"/>
</dbReference>
<protein>
    <submittedName>
        <fullName evidence="2">Alpha-amylase</fullName>
    </submittedName>
</protein>
<dbReference type="Proteomes" id="UP000305654">
    <property type="component" value="Unassembled WGS sequence"/>
</dbReference>
<dbReference type="GO" id="GO:0005975">
    <property type="term" value="P:carbohydrate metabolic process"/>
    <property type="evidence" value="ECO:0007669"/>
    <property type="project" value="InterPro"/>
</dbReference>
<dbReference type="PANTHER" id="PTHR47786">
    <property type="entry name" value="ALPHA-1,4-GLUCAN:MALTOSE-1-PHOSPHATE MALTOSYLTRANSFERASE"/>
    <property type="match status" value="1"/>
</dbReference>
<dbReference type="CDD" id="cd11347">
    <property type="entry name" value="AmyAc_1"/>
    <property type="match status" value="1"/>
</dbReference>
<evidence type="ECO:0000313" key="2">
    <source>
        <dbReference type="EMBL" id="TLU72853.1"/>
    </source>
</evidence>
<name>A0A5R9J7N9_9PROT</name>
<dbReference type="InterPro" id="IPR017853">
    <property type="entry name" value="GH"/>
</dbReference>